<feature type="domain" description="Polyphosphate kinase-2-related" evidence="1">
    <location>
        <begin position="168"/>
        <end position="275"/>
    </location>
</feature>
<evidence type="ECO:0000313" key="2">
    <source>
        <dbReference type="EMBL" id="RNL45737.1"/>
    </source>
</evidence>
<dbReference type="InterPro" id="IPR022488">
    <property type="entry name" value="PPK2-related"/>
</dbReference>
<accession>A0A3N0BDS6</accession>
<reference evidence="3" key="1">
    <citation type="submission" date="2018-05" db="EMBL/GenBank/DDBJ databases">
        <title>Genome Sequencing of selected type strains of the family Eggerthellaceae.</title>
        <authorList>
            <person name="Danylec N."/>
            <person name="Stoll D.A."/>
            <person name="Doetsch A."/>
            <person name="Huch M."/>
        </authorList>
    </citation>
    <scope>NUCLEOTIDE SEQUENCE [LARGE SCALE GENOMIC DNA]</scope>
    <source>
        <strain evidence="3">DSM 16106</strain>
    </source>
</reference>
<dbReference type="EMBL" id="QICD01000007">
    <property type="protein sequence ID" value="RNL45737.1"/>
    <property type="molecule type" value="Genomic_DNA"/>
</dbReference>
<dbReference type="PANTHER" id="PTHR34383:SF3">
    <property type="entry name" value="POLYPHOSPHATE:AMP PHOSPHOTRANSFERASE"/>
    <property type="match status" value="1"/>
</dbReference>
<dbReference type="Gene3D" id="3.40.50.300">
    <property type="entry name" value="P-loop containing nucleotide triphosphate hydrolases"/>
    <property type="match status" value="2"/>
</dbReference>
<protein>
    <submittedName>
        <fullName evidence="2">Polyphosphate--AMP phosphotransferase</fullName>
    </submittedName>
</protein>
<dbReference type="GO" id="GO:0016740">
    <property type="term" value="F:transferase activity"/>
    <property type="evidence" value="ECO:0007669"/>
    <property type="project" value="UniProtKB-KW"/>
</dbReference>
<gene>
    <name evidence="2" type="ORF">DMP08_05285</name>
</gene>
<name>A0A3N0BDS6_9ACTN</name>
<dbReference type="PANTHER" id="PTHR34383">
    <property type="entry name" value="POLYPHOSPHATE:AMP PHOSPHOTRANSFERASE-RELATED"/>
    <property type="match status" value="1"/>
</dbReference>
<evidence type="ECO:0000313" key="3">
    <source>
        <dbReference type="Proteomes" id="UP000278632"/>
    </source>
</evidence>
<feature type="domain" description="Polyphosphate kinase-2-related" evidence="1">
    <location>
        <begin position="13"/>
        <end position="125"/>
    </location>
</feature>
<evidence type="ECO:0000259" key="1">
    <source>
        <dbReference type="Pfam" id="PF03976"/>
    </source>
</evidence>
<dbReference type="Pfam" id="PF03976">
    <property type="entry name" value="PPK2"/>
    <property type="match status" value="3"/>
</dbReference>
<keyword evidence="3" id="KW-1185">Reference proteome</keyword>
<organism evidence="2 3">
    <name type="scientific">Paraeggerthella hongkongensis</name>
    <dbReference type="NCBI Taxonomy" id="230658"/>
    <lineage>
        <taxon>Bacteria</taxon>
        <taxon>Bacillati</taxon>
        <taxon>Actinomycetota</taxon>
        <taxon>Coriobacteriia</taxon>
        <taxon>Eggerthellales</taxon>
        <taxon>Eggerthellaceae</taxon>
        <taxon>Paraeggerthella</taxon>
    </lineage>
</organism>
<sequence>MLETVDFSLEALPKDEYKLRRDQLTDRLVVLQQQARAQGVGLVVLFEGWDGAGKGSRISDLLYHLDARATSVHVTENLDVKAARTFAGALYGVTGFYPIMQEFWQSLGMRGTTTFYDRGWYTAAVQHMLYAEYGSLTMAQAEKAKGERKAVAAAMAEARDERHISALRRHLTSAADFERQLVDDGYLVVKFFVHVTKEAQRKRLTRLHDDPATRWRVSEEKLARIGNYEEAYRLYDNLLEGSDFAYAPWHLVNGEDKRRANLQIAETLVNALSGALAAQPNAEAAAAAAKAQANSAGALEEAPLFGRAPEEEARILAAAQKEADEARARAPRASRFRQVDDPPALDQVDHGLALDLTVYKEQLKEQQRRLNRLEMEMYQKRIPLMLMYEGWDAAGKGGNIKRVAQALDARAYTIFPSPAPTKPELLHPHLWRYWTRLPKAGHVGIYDRSWYGRVLVERVEGFASPSEWARAYDEINEFEQDLVRWGAILLKFWVDVSPEEQLRRFHDRQNDPAKQWKITDEDWRNRDKHPQYQAAVEDMFRLTSTPFAPWIVLESDDKRYARVKALKIINDALEARLREN</sequence>
<feature type="domain" description="Polyphosphate kinase-2-related" evidence="1">
    <location>
        <begin position="356"/>
        <end position="577"/>
    </location>
</feature>
<proteinExistence type="predicted"/>
<comment type="caution">
    <text evidence="2">The sequence shown here is derived from an EMBL/GenBank/DDBJ whole genome shotgun (WGS) entry which is preliminary data.</text>
</comment>
<keyword evidence="2" id="KW-0808">Transferase</keyword>
<dbReference type="Proteomes" id="UP000278632">
    <property type="component" value="Unassembled WGS sequence"/>
</dbReference>
<dbReference type="AlphaFoldDB" id="A0A3N0BDS6"/>
<dbReference type="RefSeq" id="WP_123191915.1">
    <property type="nucleotide sequence ID" value="NZ_QICD01000007.1"/>
</dbReference>
<dbReference type="OrthoDB" id="9775224at2"/>
<dbReference type="InterPro" id="IPR027417">
    <property type="entry name" value="P-loop_NTPase"/>
</dbReference>
<dbReference type="SUPFAM" id="SSF52540">
    <property type="entry name" value="P-loop containing nucleoside triphosphate hydrolases"/>
    <property type="match status" value="2"/>
</dbReference>